<feature type="transmembrane region" description="Helical" evidence="2">
    <location>
        <begin position="72"/>
        <end position="93"/>
    </location>
</feature>
<dbReference type="Proteomes" id="UP000698059">
    <property type="component" value="Unassembled WGS sequence"/>
</dbReference>
<feature type="transmembrane region" description="Helical" evidence="2">
    <location>
        <begin position="41"/>
        <end position="60"/>
    </location>
</feature>
<proteinExistence type="predicted"/>
<evidence type="ECO:0000256" key="2">
    <source>
        <dbReference type="SAM" id="Phobius"/>
    </source>
</evidence>
<sequence length="249" mass="25582">MSSLLENPLVLLILACEVGFWVVLAAGLITRYVLRRQRVSTVLLLSVPLIDLLLVTVSIADVASGSPPEAVHGLAAVYLGFTVAFGHSIVSWADVRAAHWFGDGPAPVKPPKDGLAGLVHEMRELGKALIAAVIALGVISTLSVVAGDGLLPPAQWPGDPLWGWALRVSIVLGAWVVFGPVWVLLGLGSDAKDAGAGRGEVPDPVDLAGPAADRAGDSTIPADSVGGYRSDGANGSNGGLSPNRSNVSR</sequence>
<comment type="caution">
    <text evidence="3">The sequence shown here is derived from an EMBL/GenBank/DDBJ whole genome shotgun (WGS) entry which is preliminary data.</text>
</comment>
<evidence type="ECO:0000313" key="4">
    <source>
        <dbReference type="Proteomes" id="UP000698059"/>
    </source>
</evidence>
<feature type="compositionally biased region" description="Polar residues" evidence="1">
    <location>
        <begin position="239"/>
        <end position="249"/>
    </location>
</feature>
<organism evidence="3 4">
    <name type="scientific">Oerskovia jenensis</name>
    <dbReference type="NCBI Taxonomy" id="162169"/>
    <lineage>
        <taxon>Bacteria</taxon>
        <taxon>Bacillati</taxon>
        <taxon>Actinomycetota</taxon>
        <taxon>Actinomycetes</taxon>
        <taxon>Micrococcales</taxon>
        <taxon>Cellulomonadaceae</taxon>
        <taxon>Oerskovia</taxon>
    </lineage>
</organism>
<keyword evidence="2" id="KW-0472">Membrane</keyword>
<reference evidence="3 4" key="1">
    <citation type="submission" date="2021-01" db="EMBL/GenBank/DDBJ databases">
        <title>Sequencing the genomes of 1000 actinobacteria strains.</title>
        <authorList>
            <person name="Klenk H.-P."/>
        </authorList>
    </citation>
    <scope>NUCLEOTIDE SEQUENCE [LARGE SCALE GENOMIC DNA]</scope>
    <source>
        <strain evidence="3 4">DSM 46000</strain>
    </source>
</reference>
<feature type="transmembrane region" description="Helical" evidence="2">
    <location>
        <begin position="12"/>
        <end position="34"/>
    </location>
</feature>
<keyword evidence="2" id="KW-0812">Transmembrane</keyword>
<gene>
    <name evidence="3" type="ORF">JOD49_001581</name>
</gene>
<keyword evidence="4" id="KW-1185">Reference proteome</keyword>
<feature type="region of interest" description="Disordered" evidence="1">
    <location>
        <begin position="194"/>
        <end position="249"/>
    </location>
</feature>
<evidence type="ECO:0008006" key="5">
    <source>
        <dbReference type="Google" id="ProtNLM"/>
    </source>
</evidence>
<evidence type="ECO:0000256" key="1">
    <source>
        <dbReference type="SAM" id="MobiDB-lite"/>
    </source>
</evidence>
<protein>
    <recommendedName>
        <fullName evidence="5">Integral membrane protein</fullName>
    </recommendedName>
</protein>
<name>A0ABS2LE12_9CELL</name>
<accession>A0ABS2LE12</accession>
<keyword evidence="2" id="KW-1133">Transmembrane helix</keyword>
<feature type="transmembrane region" description="Helical" evidence="2">
    <location>
        <begin position="128"/>
        <end position="146"/>
    </location>
</feature>
<dbReference type="EMBL" id="JAFBBO010000001">
    <property type="protein sequence ID" value="MBM7478661.1"/>
    <property type="molecule type" value="Genomic_DNA"/>
</dbReference>
<feature type="transmembrane region" description="Helical" evidence="2">
    <location>
        <begin position="166"/>
        <end position="188"/>
    </location>
</feature>
<evidence type="ECO:0000313" key="3">
    <source>
        <dbReference type="EMBL" id="MBM7478661.1"/>
    </source>
</evidence>
<dbReference type="RefSeq" id="WP_205306697.1">
    <property type="nucleotide sequence ID" value="NZ_BAAAVF010000008.1"/>
</dbReference>